<evidence type="ECO:0000313" key="7">
    <source>
        <dbReference type="EMBL" id="ANB18101.1"/>
    </source>
</evidence>
<feature type="transmembrane region" description="Helical" evidence="5">
    <location>
        <begin position="126"/>
        <end position="145"/>
    </location>
</feature>
<feature type="transmembrane region" description="Helical" evidence="5">
    <location>
        <begin position="235"/>
        <end position="258"/>
    </location>
</feature>
<dbReference type="KEGG" id="dko:I596_2082"/>
<dbReference type="GO" id="GO:0055085">
    <property type="term" value="P:transmembrane transport"/>
    <property type="evidence" value="ECO:0007669"/>
    <property type="project" value="InterPro"/>
</dbReference>
<feature type="transmembrane region" description="Helical" evidence="5">
    <location>
        <begin position="68"/>
        <end position="96"/>
    </location>
</feature>
<feature type="transmembrane region" description="Helical" evidence="5">
    <location>
        <begin position="103"/>
        <end position="120"/>
    </location>
</feature>
<gene>
    <name evidence="7" type="ORF">I596_2082</name>
</gene>
<evidence type="ECO:0000313" key="8">
    <source>
        <dbReference type="Proteomes" id="UP000076830"/>
    </source>
</evidence>
<name>A0A160DVG3_9GAMM</name>
<dbReference type="Pfam" id="PF01699">
    <property type="entry name" value="Na_Ca_ex"/>
    <property type="match status" value="2"/>
</dbReference>
<keyword evidence="2 5" id="KW-0812">Transmembrane</keyword>
<feature type="domain" description="Sodium/calcium exchanger membrane region" evidence="6">
    <location>
        <begin position="175"/>
        <end position="309"/>
    </location>
</feature>
<dbReference type="InterPro" id="IPR044880">
    <property type="entry name" value="NCX_ion-bd_dom_sf"/>
</dbReference>
<evidence type="ECO:0000256" key="1">
    <source>
        <dbReference type="ARBA" id="ARBA00004141"/>
    </source>
</evidence>
<evidence type="ECO:0000256" key="3">
    <source>
        <dbReference type="ARBA" id="ARBA00022989"/>
    </source>
</evidence>
<evidence type="ECO:0000256" key="2">
    <source>
        <dbReference type="ARBA" id="ARBA00022692"/>
    </source>
</evidence>
<reference evidence="7 8" key="1">
    <citation type="submission" date="2016-04" db="EMBL/GenBank/DDBJ databases">
        <title>Complete genome sequence of Dokdonella koreensis DS-123T.</title>
        <authorList>
            <person name="Kim J.F."/>
            <person name="Lee H."/>
            <person name="Kwak M.-J."/>
        </authorList>
    </citation>
    <scope>NUCLEOTIDE SEQUENCE [LARGE SCALE GENOMIC DNA]</scope>
    <source>
        <strain evidence="7 8">DS-123</strain>
    </source>
</reference>
<dbReference type="RefSeq" id="WP_067647043.1">
    <property type="nucleotide sequence ID" value="NZ_CP015249.1"/>
</dbReference>
<sequence>MLSQLGIFVLATVLLALGNDAFVRGASGLLLRSGARSYGVALAATALGVLLPALAVILAAAFDDQPELALGSLIGGGIAQLALILGLAAVAAPLVVRLKLFRWANPALMAAIVLLGLLAFDGTLGRIDGIVLLAGWLAVMIATIVSARREDASIRNELAAATGTSMLVWRDSLRVVVGVVMLPFAAVWLVRSTAALAVGWGLAPVVAGLLLLGIAAALASLPAALVAARRGQGDFVVAHALVAGLGNVLLLVGGLAAWQPLDVARSLQRIEIPVLFALAVALYPMMRSDSELSGREGWVLVAVFALFVVGETFLIGAWS</sequence>
<comment type="subcellular location">
    <subcellularLocation>
        <location evidence="1">Membrane</location>
        <topology evidence="1">Multi-pass membrane protein</topology>
    </subcellularLocation>
</comment>
<keyword evidence="3 5" id="KW-1133">Transmembrane helix</keyword>
<feature type="transmembrane region" description="Helical" evidence="5">
    <location>
        <begin position="173"/>
        <end position="190"/>
    </location>
</feature>
<accession>A0A160DVG3</accession>
<evidence type="ECO:0000256" key="4">
    <source>
        <dbReference type="ARBA" id="ARBA00023136"/>
    </source>
</evidence>
<feature type="transmembrane region" description="Helical" evidence="5">
    <location>
        <begin position="270"/>
        <end position="286"/>
    </location>
</feature>
<dbReference type="InterPro" id="IPR004837">
    <property type="entry name" value="NaCa_Exmemb"/>
</dbReference>
<evidence type="ECO:0000259" key="6">
    <source>
        <dbReference type="Pfam" id="PF01699"/>
    </source>
</evidence>
<dbReference type="GO" id="GO:0016020">
    <property type="term" value="C:membrane"/>
    <property type="evidence" value="ECO:0007669"/>
    <property type="project" value="UniProtKB-SubCell"/>
</dbReference>
<dbReference type="AlphaFoldDB" id="A0A160DVG3"/>
<dbReference type="Proteomes" id="UP000076830">
    <property type="component" value="Chromosome"/>
</dbReference>
<feature type="transmembrane region" description="Helical" evidence="5">
    <location>
        <begin position="38"/>
        <end position="62"/>
    </location>
</feature>
<dbReference type="OrthoDB" id="9794225at2"/>
<dbReference type="EMBL" id="CP015249">
    <property type="protein sequence ID" value="ANB18101.1"/>
    <property type="molecule type" value="Genomic_DNA"/>
</dbReference>
<keyword evidence="8" id="KW-1185">Reference proteome</keyword>
<organism evidence="7 8">
    <name type="scientific">Dokdonella koreensis DS-123</name>
    <dbReference type="NCBI Taxonomy" id="1300342"/>
    <lineage>
        <taxon>Bacteria</taxon>
        <taxon>Pseudomonadati</taxon>
        <taxon>Pseudomonadota</taxon>
        <taxon>Gammaproteobacteria</taxon>
        <taxon>Lysobacterales</taxon>
        <taxon>Rhodanobacteraceae</taxon>
        <taxon>Dokdonella</taxon>
    </lineage>
</organism>
<feature type="transmembrane region" description="Helical" evidence="5">
    <location>
        <begin position="202"/>
        <end position="228"/>
    </location>
</feature>
<protein>
    <submittedName>
        <fullName evidence="7">Sodium/calcium exchanger membrane region</fullName>
    </submittedName>
</protein>
<feature type="transmembrane region" description="Helical" evidence="5">
    <location>
        <begin position="6"/>
        <end position="26"/>
    </location>
</feature>
<proteinExistence type="predicted"/>
<keyword evidence="4 5" id="KW-0472">Membrane</keyword>
<feature type="transmembrane region" description="Helical" evidence="5">
    <location>
        <begin position="298"/>
        <end position="318"/>
    </location>
</feature>
<feature type="domain" description="Sodium/calcium exchanger membrane region" evidence="6">
    <location>
        <begin position="5"/>
        <end position="144"/>
    </location>
</feature>
<dbReference type="Gene3D" id="1.20.1420.30">
    <property type="entry name" value="NCX, central ion-binding region"/>
    <property type="match status" value="1"/>
</dbReference>
<evidence type="ECO:0000256" key="5">
    <source>
        <dbReference type="SAM" id="Phobius"/>
    </source>
</evidence>
<dbReference type="STRING" id="1300342.I596_2082"/>